<name>A0A7J7RDF3_MYOMY</name>
<protein>
    <submittedName>
        <fullName evidence="1">Uncharacterized protein</fullName>
    </submittedName>
</protein>
<gene>
    <name evidence="1" type="ORF">mMyoMyo1_010381</name>
</gene>
<evidence type="ECO:0000313" key="1">
    <source>
        <dbReference type="EMBL" id="KAF6274210.1"/>
    </source>
</evidence>
<sequence length="143" mass="15875">MFSFLFIGKAQAFQKCNWRPATHDPLKQAHKPLLVFRCLSKPRAPRHSHCQCAGPRPEASPSPTVFSSPAPVPLLETVQVTFLLAETRLLGSHPQSQEHLFLKCSRSISFQFLPRGLDASCPLRSWPCLSDLSPPAVLCKSLT</sequence>
<keyword evidence="2" id="KW-1185">Reference proteome</keyword>
<proteinExistence type="predicted"/>
<reference evidence="1 2" key="1">
    <citation type="journal article" date="2020" name="Nature">
        <title>Six reference-quality genomes reveal evolution of bat adaptations.</title>
        <authorList>
            <person name="Jebb D."/>
            <person name="Huang Z."/>
            <person name="Pippel M."/>
            <person name="Hughes G.M."/>
            <person name="Lavrichenko K."/>
            <person name="Devanna P."/>
            <person name="Winkler S."/>
            <person name="Jermiin L.S."/>
            <person name="Skirmuntt E.C."/>
            <person name="Katzourakis A."/>
            <person name="Burkitt-Gray L."/>
            <person name="Ray D.A."/>
            <person name="Sullivan K.A.M."/>
            <person name="Roscito J.G."/>
            <person name="Kirilenko B.M."/>
            <person name="Davalos L.M."/>
            <person name="Corthals A.P."/>
            <person name="Power M.L."/>
            <person name="Jones G."/>
            <person name="Ransome R.D."/>
            <person name="Dechmann D.K.N."/>
            <person name="Locatelli A.G."/>
            <person name="Puechmaille S.J."/>
            <person name="Fedrigo O."/>
            <person name="Jarvis E.D."/>
            <person name="Hiller M."/>
            <person name="Vernes S.C."/>
            <person name="Myers E.W."/>
            <person name="Teeling E.C."/>
        </authorList>
    </citation>
    <scope>NUCLEOTIDE SEQUENCE [LARGE SCALE GENOMIC DNA]</scope>
    <source>
        <strain evidence="1">MMyoMyo1</strain>
        <tissue evidence="1">Flight muscle</tissue>
    </source>
</reference>
<comment type="caution">
    <text evidence="1">The sequence shown here is derived from an EMBL/GenBank/DDBJ whole genome shotgun (WGS) entry which is preliminary data.</text>
</comment>
<organism evidence="1 2">
    <name type="scientific">Myotis myotis</name>
    <name type="common">Greater mouse-eared bat</name>
    <name type="synonym">Vespertilio myotis</name>
    <dbReference type="NCBI Taxonomy" id="51298"/>
    <lineage>
        <taxon>Eukaryota</taxon>
        <taxon>Metazoa</taxon>
        <taxon>Chordata</taxon>
        <taxon>Craniata</taxon>
        <taxon>Vertebrata</taxon>
        <taxon>Euteleostomi</taxon>
        <taxon>Mammalia</taxon>
        <taxon>Eutheria</taxon>
        <taxon>Laurasiatheria</taxon>
        <taxon>Chiroptera</taxon>
        <taxon>Yangochiroptera</taxon>
        <taxon>Vespertilionidae</taxon>
        <taxon>Myotis</taxon>
    </lineage>
</organism>
<evidence type="ECO:0000313" key="2">
    <source>
        <dbReference type="Proteomes" id="UP000527355"/>
    </source>
</evidence>
<dbReference type="Proteomes" id="UP000527355">
    <property type="component" value="Unassembled WGS sequence"/>
</dbReference>
<dbReference type="EMBL" id="JABWUV010000029">
    <property type="protein sequence ID" value="KAF6274210.1"/>
    <property type="molecule type" value="Genomic_DNA"/>
</dbReference>
<dbReference type="AlphaFoldDB" id="A0A7J7RDF3"/>
<accession>A0A7J7RDF3</accession>